<name>A0A2N5URR3_9BASI</name>
<comment type="caution">
    <text evidence="1">The sequence shown here is derived from an EMBL/GenBank/DDBJ whole genome shotgun (WGS) entry which is preliminary data.</text>
</comment>
<organism evidence="1 2">
    <name type="scientific">Puccinia coronata f. sp. avenae</name>
    <dbReference type="NCBI Taxonomy" id="200324"/>
    <lineage>
        <taxon>Eukaryota</taxon>
        <taxon>Fungi</taxon>
        <taxon>Dikarya</taxon>
        <taxon>Basidiomycota</taxon>
        <taxon>Pucciniomycotina</taxon>
        <taxon>Pucciniomycetes</taxon>
        <taxon>Pucciniales</taxon>
        <taxon>Pucciniaceae</taxon>
        <taxon>Puccinia</taxon>
    </lineage>
</organism>
<dbReference type="AlphaFoldDB" id="A0A2N5URR3"/>
<dbReference type="EMBL" id="PGCI01000102">
    <property type="protein sequence ID" value="PLW40442.1"/>
    <property type="molecule type" value="Genomic_DNA"/>
</dbReference>
<gene>
    <name evidence="1" type="ORF">PCASD_10387</name>
</gene>
<sequence>MVGYRQLVGYLRRVSSYTTAANERLQSVFETKRQTFPIESAGHVGLTPLRKPLLEWFALQHACIADMRRQKQGSNPRLVRVEGTSPKP</sequence>
<dbReference type="Proteomes" id="UP000235392">
    <property type="component" value="Unassembled WGS sequence"/>
</dbReference>
<evidence type="ECO:0000313" key="1">
    <source>
        <dbReference type="EMBL" id="PLW40442.1"/>
    </source>
</evidence>
<proteinExistence type="predicted"/>
<accession>A0A2N5URR3</accession>
<reference evidence="1 2" key="1">
    <citation type="submission" date="2017-11" db="EMBL/GenBank/DDBJ databases">
        <title>De novo assembly and phasing of dikaryotic genomes from two isolates of Puccinia coronata f. sp. avenae, the causal agent of oat crown rust.</title>
        <authorList>
            <person name="Miller M.E."/>
            <person name="Zhang Y."/>
            <person name="Omidvar V."/>
            <person name="Sperschneider J."/>
            <person name="Schwessinger B."/>
            <person name="Raley C."/>
            <person name="Palmer J.M."/>
            <person name="Garnica D."/>
            <person name="Upadhyaya N."/>
            <person name="Rathjen J."/>
            <person name="Taylor J.M."/>
            <person name="Park R.F."/>
            <person name="Dodds P.N."/>
            <person name="Hirsch C.D."/>
            <person name="Kianian S.F."/>
            <person name="Figueroa M."/>
        </authorList>
    </citation>
    <scope>NUCLEOTIDE SEQUENCE [LARGE SCALE GENOMIC DNA]</scope>
    <source>
        <strain evidence="1">12SD80</strain>
    </source>
</reference>
<evidence type="ECO:0000313" key="2">
    <source>
        <dbReference type="Proteomes" id="UP000235392"/>
    </source>
</evidence>
<protein>
    <submittedName>
        <fullName evidence="1">Uncharacterized protein</fullName>
    </submittedName>
</protein>